<gene>
    <name evidence="1" type="ORF">DSO57_1005774</name>
</gene>
<sequence length="269" mass="28784">MEAGKANCPSLMLDLGTPSKHPAMVVLIGIQVLPGVSPLKAGCMLGGVFWVSPEVFSSGGGDLWSLALECGVPLFQVFQVLQQIILWVPPLQPTWLGPAPSGSVTFTDTVSPMGVLKSRERFLIHGDYILPIPSNPVSTLNLGPGISSTRDGWRSLIYSLDYWLLGWLSTLSQQDGMVHPALGVGDLIRVENLSSTLASGGSRSAVDIESAPSAFSTGYLPFDPIPSASATQPHDPHQPFFPRALPLGLRQYSLQVEIPRYLPNKAESA</sequence>
<comment type="caution">
    <text evidence="1">The sequence shown here is derived from an EMBL/GenBank/DDBJ whole genome shotgun (WGS) entry which is preliminary data.</text>
</comment>
<evidence type="ECO:0000313" key="1">
    <source>
        <dbReference type="EMBL" id="KAJ9066811.1"/>
    </source>
</evidence>
<evidence type="ECO:0000313" key="2">
    <source>
        <dbReference type="Proteomes" id="UP001165960"/>
    </source>
</evidence>
<protein>
    <submittedName>
        <fullName evidence="1">Uncharacterized protein</fullName>
    </submittedName>
</protein>
<dbReference type="Proteomes" id="UP001165960">
    <property type="component" value="Unassembled WGS sequence"/>
</dbReference>
<organism evidence="1 2">
    <name type="scientific">Entomophthora muscae</name>
    <dbReference type="NCBI Taxonomy" id="34485"/>
    <lineage>
        <taxon>Eukaryota</taxon>
        <taxon>Fungi</taxon>
        <taxon>Fungi incertae sedis</taxon>
        <taxon>Zoopagomycota</taxon>
        <taxon>Entomophthoromycotina</taxon>
        <taxon>Entomophthoromycetes</taxon>
        <taxon>Entomophthorales</taxon>
        <taxon>Entomophthoraceae</taxon>
        <taxon>Entomophthora</taxon>
    </lineage>
</organism>
<reference evidence="1" key="1">
    <citation type="submission" date="2022-04" db="EMBL/GenBank/DDBJ databases">
        <title>Genome of the entomopathogenic fungus Entomophthora muscae.</title>
        <authorList>
            <person name="Elya C."/>
            <person name="Lovett B.R."/>
            <person name="Lee E."/>
            <person name="Macias A.M."/>
            <person name="Hajek A.E."/>
            <person name="De Bivort B.L."/>
            <person name="Kasson M.T."/>
            <person name="De Fine Licht H.H."/>
            <person name="Stajich J.E."/>
        </authorList>
    </citation>
    <scope>NUCLEOTIDE SEQUENCE</scope>
    <source>
        <strain evidence="1">Berkeley</strain>
    </source>
</reference>
<dbReference type="EMBL" id="QTSX02004276">
    <property type="protein sequence ID" value="KAJ9066811.1"/>
    <property type="molecule type" value="Genomic_DNA"/>
</dbReference>
<accession>A0ACC2SWU0</accession>
<keyword evidence="2" id="KW-1185">Reference proteome</keyword>
<proteinExistence type="predicted"/>
<name>A0ACC2SWU0_9FUNG</name>